<dbReference type="Proteomes" id="UP000236584">
    <property type="component" value="Chromosome"/>
</dbReference>
<reference evidence="2 3" key="1">
    <citation type="submission" date="2018-01" db="EMBL/GenBank/DDBJ databases">
        <title>Complete genome sequence of Salinigranum rubrum GX10T, an extremely halophilic archaeon isolated from a marine solar saltern.</title>
        <authorList>
            <person name="Han S."/>
        </authorList>
    </citation>
    <scope>NUCLEOTIDE SEQUENCE [LARGE SCALE GENOMIC DNA]</scope>
    <source>
        <strain evidence="2 3">GX10</strain>
    </source>
</reference>
<evidence type="ECO:0000313" key="3">
    <source>
        <dbReference type="Proteomes" id="UP000236584"/>
    </source>
</evidence>
<dbReference type="InterPro" id="IPR011050">
    <property type="entry name" value="Pectin_lyase_fold/virulence"/>
</dbReference>
<sequence>MDTSVVHGGLGAAAGFGWFGGAAQVSPPPVLSGGGSVYFVLKRAGGGSAATQSQGNSTAAEGRGVAGDTYVVVDAGAGEVAFSTDGTADEAFQYAFDDLTGGGTVVAGASTFQFGAPATMGSDTTLTGVGGTRFVASQTGTVETVLPTEEQDARVPAGHDIVRLRGDNVAVTNVEFDAGGTQRGNQAVQADGCRGVLIANNRTVNGFQMALSVTRCTNVSVVGNEVVDPNWYGITTRGAPAGSDKDLRQSRNVVIARNRVSGMKFNNIAPYNTNGFLVTGNVVFDGGHSLIACSPSQKGAIVGNVCRNLDEFAPDPGGEAGIELEYKETHLRDEVKGTQEALTYDVTVSGNQVDNCPVGVLVRTVPADEGNQGARETKRPFGFSVTGNTVSETGTGILVRSGADGVVATNTLRDNGTHVEEDDDYTTDIERGLNVTR</sequence>
<dbReference type="InterPro" id="IPR012334">
    <property type="entry name" value="Pectin_lyas_fold"/>
</dbReference>
<dbReference type="AlphaFoldDB" id="A0A2I8VIZ2"/>
<evidence type="ECO:0000313" key="2">
    <source>
        <dbReference type="EMBL" id="AUV81907.1"/>
    </source>
</evidence>
<evidence type="ECO:0000259" key="1">
    <source>
        <dbReference type="Pfam" id="PF13229"/>
    </source>
</evidence>
<dbReference type="SMART" id="SM00710">
    <property type="entry name" value="PbH1"/>
    <property type="match status" value="7"/>
</dbReference>
<feature type="domain" description="Right handed beta helix" evidence="1">
    <location>
        <begin position="164"/>
        <end position="306"/>
    </location>
</feature>
<dbReference type="InterPro" id="IPR006626">
    <property type="entry name" value="PbH1"/>
</dbReference>
<organism evidence="2 3">
    <name type="scientific">Salinigranum rubrum</name>
    <dbReference type="NCBI Taxonomy" id="755307"/>
    <lineage>
        <taxon>Archaea</taxon>
        <taxon>Methanobacteriati</taxon>
        <taxon>Methanobacteriota</taxon>
        <taxon>Stenosarchaea group</taxon>
        <taxon>Halobacteria</taxon>
        <taxon>Halobacteriales</taxon>
        <taxon>Haloferacaceae</taxon>
        <taxon>Salinigranum</taxon>
    </lineage>
</organism>
<keyword evidence="3" id="KW-1185">Reference proteome</keyword>
<dbReference type="SUPFAM" id="SSF51126">
    <property type="entry name" value="Pectin lyase-like"/>
    <property type="match status" value="1"/>
</dbReference>
<dbReference type="EMBL" id="CP026309">
    <property type="protein sequence ID" value="AUV81907.1"/>
    <property type="molecule type" value="Genomic_DNA"/>
</dbReference>
<dbReference type="InterPro" id="IPR039448">
    <property type="entry name" value="Beta_helix"/>
</dbReference>
<dbReference type="Gene3D" id="2.160.20.10">
    <property type="entry name" value="Single-stranded right-handed beta-helix, Pectin lyase-like"/>
    <property type="match status" value="1"/>
</dbReference>
<gene>
    <name evidence="2" type="ORF">C2R22_09810</name>
</gene>
<dbReference type="Pfam" id="PF13229">
    <property type="entry name" value="Beta_helix"/>
    <property type="match status" value="1"/>
</dbReference>
<protein>
    <submittedName>
        <fullName evidence="2">Right-handed parallel beta-helix repeat-containing protein</fullName>
    </submittedName>
</protein>
<proteinExistence type="predicted"/>
<accession>A0A2I8VIZ2</accession>
<name>A0A2I8VIZ2_9EURY</name>
<dbReference type="KEGG" id="srub:C2R22_09810"/>